<dbReference type="AlphaFoldDB" id="A0A401RNM7"/>
<feature type="domain" description="Tubby C-terminal" evidence="7">
    <location>
        <begin position="339"/>
        <end position="582"/>
    </location>
</feature>
<dbReference type="EMBL" id="BEZZ01001592">
    <property type="protein sequence ID" value="GCC19732.1"/>
    <property type="molecule type" value="Genomic_DNA"/>
</dbReference>
<name>A0A401RNM7_CHIPU</name>
<keyword evidence="5" id="KW-0964">Secreted</keyword>
<dbReference type="InterPro" id="IPR025659">
    <property type="entry name" value="Tubby-like_C"/>
</dbReference>
<evidence type="ECO:0000256" key="3">
    <source>
        <dbReference type="ARBA" id="ARBA00007129"/>
    </source>
</evidence>
<dbReference type="PANTHER" id="PTHR16517:SF7">
    <property type="entry name" value="PROTEIN KING TUBBY"/>
    <property type="match status" value="1"/>
</dbReference>
<evidence type="ECO:0008006" key="11">
    <source>
        <dbReference type="Google" id="ProtNLM"/>
    </source>
</evidence>
<evidence type="ECO:0000259" key="7">
    <source>
        <dbReference type="Pfam" id="PF01167"/>
    </source>
</evidence>
<organism evidence="9 10">
    <name type="scientific">Chiloscyllium punctatum</name>
    <name type="common">Brownbanded bambooshark</name>
    <name type="synonym">Hemiscyllium punctatum</name>
    <dbReference type="NCBI Taxonomy" id="137246"/>
    <lineage>
        <taxon>Eukaryota</taxon>
        <taxon>Metazoa</taxon>
        <taxon>Chordata</taxon>
        <taxon>Craniata</taxon>
        <taxon>Vertebrata</taxon>
        <taxon>Chondrichthyes</taxon>
        <taxon>Elasmobranchii</taxon>
        <taxon>Galeomorphii</taxon>
        <taxon>Galeoidea</taxon>
        <taxon>Orectolobiformes</taxon>
        <taxon>Hemiscylliidae</taxon>
        <taxon>Chiloscyllium</taxon>
    </lineage>
</organism>
<feature type="region of interest" description="Disordered" evidence="6">
    <location>
        <begin position="265"/>
        <end position="328"/>
    </location>
</feature>
<dbReference type="STRING" id="137246.A0A401RNM7"/>
<dbReference type="OrthoDB" id="8775810at2759"/>
<dbReference type="GO" id="GO:0061512">
    <property type="term" value="P:protein localization to cilium"/>
    <property type="evidence" value="ECO:0007669"/>
    <property type="project" value="TreeGrafter"/>
</dbReference>
<feature type="domain" description="Tubby N-terminal" evidence="8">
    <location>
        <begin position="43"/>
        <end position="325"/>
    </location>
</feature>
<dbReference type="InterPro" id="IPR018066">
    <property type="entry name" value="Tubby_C_CS"/>
</dbReference>
<keyword evidence="4" id="KW-0963">Cytoplasm</keyword>
<dbReference type="PRINTS" id="PR01574">
    <property type="entry name" value="TUBBYPROTEIN"/>
</dbReference>
<dbReference type="PROSITE" id="PS01200">
    <property type="entry name" value="TUB_1"/>
    <property type="match status" value="1"/>
</dbReference>
<feature type="compositionally biased region" description="Polar residues" evidence="6">
    <location>
        <begin position="312"/>
        <end position="326"/>
    </location>
</feature>
<evidence type="ECO:0000313" key="10">
    <source>
        <dbReference type="Proteomes" id="UP000287033"/>
    </source>
</evidence>
<dbReference type="OMA" id="TANIRQE"/>
<evidence type="ECO:0000256" key="2">
    <source>
        <dbReference type="ARBA" id="ARBA00004613"/>
    </source>
</evidence>
<feature type="compositionally biased region" description="Acidic residues" evidence="6">
    <location>
        <begin position="280"/>
        <end position="294"/>
    </location>
</feature>
<evidence type="ECO:0000259" key="8">
    <source>
        <dbReference type="Pfam" id="PF16322"/>
    </source>
</evidence>
<dbReference type="PRINTS" id="PR01573">
    <property type="entry name" value="SUPERTUBBY"/>
</dbReference>
<feature type="compositionally biased region" description="Basic residues" evidence="6">
    <location>
        <begin position="265"/>
        <end position="275"/>
    </location>
</feature>
<evidence type="ECO:0000256" key="6">
    <source>
        <dbReference type="SAM" id="MobiDB-lite"/>
    </source>
</evidence>
<sequence length="587" mass="66822">MWPEGLTILPCIPQHSQGARVSVPTCSVMDEDGQSLRRQKLDNQWNLLKQKQRRKRQDILMVQANPDAKVKPRQPQKAEDQVSLFKTHSINLLSDLSCKIPAEEIAISHLQLESLDNGDGSFVDRDICEVAKINREQTWDLGKDILEVDVEELDENGTENLSTCLELRGTTTRTKRAQKVGKAMLDADPREFDQAVKLETPLKVKSRPGANREKRPRRKEGVNDCTVQEELQEIEERVEIFTVEESSEDQEEELTTLTVSAKRNRGTKIRAHSQKKLSEDETEDEKETDEDGKETEESGSVSPRIHGCEQPDPSSGKTENPRSESVSVKVGNLEEFAFRPAPQGMVIKCRITRDKKGMDKGMFPTYYLHMEREDEKKVFLMAGRKRKKSKTSNYLISTDPTNLSRTGESFIGKLRSNVLGTKFTVFDNGVNPEKTPMVPENVTLREEIVAVCYETNILGFKGPRKMTVIIPGMNLDGERVSIRPKNEHETLLTRWQNKNMENIIELHNKSPIWNEDTQSYVLNFHGRVTQASVKNFQIIHSNDPDYIIMQFGRVADDVFTMDYNYPMCPIQAFAVALSSFDSKLACE</sequence>
<dbReference type="InterPro" id="IPR005398">
    <property type="entry name" value="Tubby_N"/>
</dbReference>
<dbReference type="InterPro" id="IPR000007">
    <property type="entry name" value="Tubby_C"/>
</dbReference>
<dbReference type="Gene3D" id="3.20.90.10">
    <property type="entry name" value="Tubby Protein, Chain A"/>
    <property type="match status" value="1"/>
</dbReference>
<dbReference type="FunFam" id="3.20.90.10:FF:000001">
    <property type="entry name" value="Tubby-like protein"/>
    <property type="match status" value="1"/>
</dbReference>
<reference evidence="9 10" key="1">
    <citation type="journal article" date="2018" name="Nat. Ecol. Evol.">
        <title>Shark genomes provide insights into elasmobranch evolution and the origin of vertebrates.</title>
        <authorList>
            <person name="Hara Y"/>
            <person name="Yamaguchi K"/>
            <person name="Onimaru K"/>
            <person name="Kadota M"/>
            <person name="Koyanagi M"/>
            <person name="Keeley SD"/>
            <person name="Tatsumi K"/>
            <person name="Tanaka K"/>
            <person name="Motone F"/>
            <person name="Kageyama Y"/>
            <person name="Nozu R"/>
            <person name="Adachi N"/>
            <person name="Nishimura O"/>
            <person name="Nakagawa R"/>
            <person name="Tanegashima C"/>
            <person name="Kiyatake I"/>
            <person name="Matsumoto R"/>
            <person name="Murakumo K"/>
            <person name="Nishida K"/>
            <person name="Terakita A"/>
            <person name="Kuratani S"/>
            <person name="Sato K"/>
            <person name="Hyodo S Kuraku.S."/>
        </authorList>
    </citation>
    <scope>NUCLEOTIDE SEQUENCE [LARGE SCALE GENOMIC DNA]</scope>
</reference>
<evidence type="ECO:0000313" key="9">
    <source>
        <dbReference type="EMBL" id="GCC19732.1"/>
    </source>
</evidence>
<proteinExistence type="inferred from homology"/>
<dbReference type="GO" id="GO:0005737">
    <property type="term" value="C:cytoplasm"/>
    <property type="evidence" value="ECO:0007669"/>
    <property type="project" value="UniProtKB-SubCell"/>
</dbReference>
<evidence type="ECO:0000256" key="5">
    <source>
        <dbReference type="ARBA" id="ARBA00022525"/>
    </source>
</evidence>
<comment type="subcellular location">
    <subcellularLocation>
        <location evidence="1">Cytoplasm</location>
    </subcellularLocation>
    <subcellularLocation>
        <location evidence="2">Secreted</location>
    </subcellularLocation>
</comment>
<keyword evidence="10" id="KW-1185">Reference proteome</keyword>
<accession>A0A401RNM7</accession>
<dbReference type="GO" id="GO:0005576">
    <property type="term" value="C:extracellular region"/>
    <property type="evidence" value="ECO:0007669"/>
    <property type="project" value="UniProtKB-SubCell"/>
</dbReference>
<comment type="caution">
    <text evidence="9">The sequence shown here is derived from an EMBL/GenBank/DDBJ whole genome shotgun (WGS) entry which is preliminary data.</text>
</comment>
<dbReference type="PANTHER" id="PTHR16517">
    <property type="entry name" value="TUBBY-RELATED"/>
    <property type="match status" value="1"/>
</dbReference>
<dbReference type="Pfam" id="PF01167">
    <property type="entry name" value="Tub"/>
    <property type="match status" value="1"/>
</dbReference>
<protein>
    <recommendedName>
        <fullName evidence="11">Tubby-like protein</fullName>
    </recommendedName>
</protein>
<gene>
    <name evidence="9" type="ORF">chiPu_0018496</name>
</gene>
<evidence type="ECO:0000256" key="4">
    <source>
        <dbReference type="ARBA" id="ARBA00022490"/>
    </source>
</evidence>
<dbReference type="GO" id="GO:0005929">
    <property type="term" value="C:cilium"/>
    <property type="evidence" value="ECO:0007669"/>
    <property type="project" value="TreeGrafter"/>
</dbReference>
<evidence type="ECO:0000256" key="1">
    <source>
        <dbReference type="ARBA" id="ARBA00004496"/>
    </source>
</evidence>
<feature type="region of interest" description="Disordered" evidence="6">
    <location>
        <begin position="202"/>
        <end position="225"/>
    </location>
</feature>
<dbReference type="SUPFAM" id="SSF54518">
    <property type="entry name" value="Tubby C-terminal domain-like"/>
    <property type="match status" value="1"/>
</dbReference>
<dbReference type="Proteomes" id="UP000287033">
    <property type="component" value="Unassembled WGS sequence"/>
</dbReference>
<comment type="similarity">
    <text evidence="3">Belongs to the TUB family.</text>
</comment>
<dbReference type="Pfam" id="PF16322">
    <property type="entry name" value="Tub_N"/>
    <property type="match status" value="1"/>
</dbReference>